<feature type="transmembrane region" description="Helical" evidence="1">
    <location>
        <begin position="62"/>
        <end position="85"/>
    </location>
</feature>
<feature type="transmembrane region" description="Helical" evidence="1">
    <location>
        <begin position="119"/>
        <end position="139"/>
    </location>
</feature>
<keyword evidence="1" id="KW-1133">Transmembrane helix</keyword>
<dbReference type="AlphaFoldDB" id="A0AA52H9Z9"/>
<feature type="transmembrane region" description="Helical" evidence="1">
    <location>
        <begin position="151"/>
        <end position="172"/>
    </location>
</feature>
<name>A0AA52H9Z9_9PROT</name>
<gene>
    <name evidence="2" type="ORF">QGN29_11675</name>
</gene>
<sequence length="216" mass="25006">MFSHLQEFSLTVLMSTLIFSTIVIYFCKDLCRDKYSIKHWLIATLLQALGLVIYVVGTFSDIQALFFIGQTLQIWAALYFISIVIKSLNIQFNHTLTRGYGLLSLILLIYLNFYYVGPYIFNLIIVTILTNLFFLYVLVTKGSSFWRTNLYGKLFFIAFLYTCSVGIIRLFIHYDYGLTDIANYGDISAVYLLFIILYFLLITAAILSYTFRNPSD</sequence>
<reference evidence="2" key="1">
    <citation type="submission" date="2023-04" db="EMBL/GenBank/DDBJ databases">
        <title>Complete genome sequence of Temperatibacter marinus.</title>
        <authorList>
            <person name="Rong J.-C."/>
            <person name="Yi M.-L."/>
            <person name="Zhao Q."/>
        </authorList>
    </citation>
    <scope>NUCLEOTIDE SEQUENCE</scope>
    <source>
        <strain evidence="2">NBRC 110045</strain>
    </source>
</reference>
<evidence type="ECO:0000313" key="3">
    <source>
        <dbReference type="Proteomes" id="UP001268683"/>
    </source>
</evidence>
<dbReference type="KEGG" id="tmk:QGN29_11675"/>
<proteinExistence type="predicted"/>
<evidence type="ECO:0000256" key="1">
    <source>
        <dbReference type="SAM" id="Phobius"/>
    </source>
</evidence>
<protein>
    <submittedName>
        <fullName evidence="2">Uncharacterized protein</fullName>
    </submittedName>
</protein>
<organism evidence="2 3">
    <name type="scientific">Temperatibacter marinus</name>
    <dbReference type="NCBI Taxonomy" id="1456591"/>
    <lineage>
        <taxon>Bacteria</taxon>
        <taxon>Pseudomonadati</taxon>
        <taxon>Pseudomonadota</taxon>
        <taxon>Alphaproteobacteria</taxon>
        <taxon>Kordiimonadales</taxon>
        <taxon>Temperatibacteraceae</taxon>
        <taxon>Temperatibacter</taxon>
    </lineage>
</organism>
<feature type="transmembrane region" description="Helical" evidence="1">
    <location>
        <begin position="192"/>
        <end position="211"/>
    </location>
</feature>
<feature type="transmembrane region" description="Helical" evidence="1">
    <location>
        <begin position="97"/>
        <end position="113"/>
    </location>
</feature>
<accession>A0AA52H9Z9</accession>
<keyword evidence="1" id="KW-0812">Transmembrane</keyword>
<feature type="transmembrane region" description="Helical" evidence="1">
    <location>
        <begin position="39"/>
        <end position="56"/>
    </location>
</feature>
<dbReference type="Proteomes" id="UP001268683">
    <property type="component" value="Chromosome"/>
</dbReference>
<dbReference type="EMBL" id="CP123872">
    <property type="protein sequence ID" value="WND02210.1"/>
    <property type="molecule type" value="Genomic_DNA"/>
</dbReference>
<keyword evidence="1" id="KW-0472">Membrane</keyword>
<dbReference type="RefSeq" id="WP_310798045.1">
    <property type="nucleotide sequence ID" value="NZ_CP123872.1"/>
</dbReference>
<feature type="transmembrane region" description="Helical" evidence="1">
    <location>
        <begin position="6"/>
        <end position="27"/>
    </location>
</feature>
<evidence type="ECO:0000313" key="2">
    <source>
        <dbReference type="EMBL" id="WND02210.1"/>
    </source>
</evidence>
<keyword evidence="3" id="KW-1185">Reference proteome</keyword>